<evidence type="ECO:0000313" key="2">
    <source>
        <dbReference type="Proteomes" id="UP000789901"/>
    </source>
</evidence>
<comment type="caution">
    <text evidence="1">The sequence shown here is derived from an EMBL/GenBank/DDBJ whole genome shotgun (WGS) entry which is preliminary data.</text>
</comment>
<evidence type="ECO:0000313" key="1">
    <source>
        <dbReference type="EMBL" id="CAG8839502.1"/>
    </source>
</evidence>
<reference evidence="1 2" key="1">
    <citation type="submission" date="2021-06" db="EMBL/GenBank/DDBJ databases">
        <authorList>
            <person name="Kallberg Y."/>
            <person name="Tangrot J."/>
            <person name="Rosling A."/>
        </authorList>
    </citation>
    <scope>NUCLEOTIDE SEQUENCE [LARGE SCALE GENOMIC DNA]</scope>
    <source>
        <strain evidence="1 2">120-4 pot B 10/14</strain>
    </source>
</reference>
<keyword evidence="2" id="KW-1185">Reference proteome</keyword>
<gene>
    <name evidence="1" type="ORF">GMARGA_LOCUS34478</name>
</gene>
<feature type="non-terminal residue" evidence="1">
    <location>
        <position position="1"/>
    </location>
</feature>
<feature type="non-terminal residue" evidence="1">
    <location>
        <position position="144"/>
    </location>
</feature>
<dbReference type="EMBL" id="CAJVQB010060551">
    <property type="protein sequence ID" value="CAG8839502.1"/>
    <property type="molecule type" value="Genomic_DNA"/>
</dbReference>
<dbReference type="Proteomes" id="UP000789901">
    <property type="component" value="Unassembled WGS sequence"/>
</dbReference>
<sequence length="144" mass="16974">MNIDRKTEQSEVRNFEEIDQVLEIQNKKKHGLLVKKDNKQNISFRKEKEIYEECKERQGANNNRILKLKRRSMWKAKTVNKQARYPGCKEKVQGFRKEYALKNKEKLTRKGKKKENQYTYLGSKKTEGGFASAKSLEAIISSLM</sequence>
<name>A0ABN7WS73_GIGMA</name>
<proteinExistence type="predicted"/>
<accession>A0ABN7WS73</accession>
<organism evidence="1 2">
    <name type="scientific">Gigaspora margarita</name>
    <dbReference type="NCBI Taxonomy" id="4874"/>
    <lineage>
        <taxon>Eukaryota</taxon>
        <taxon>Fungi</taxon>
        <taxon>Fungi incertae sedis</taxon>
        <taxon>Mucoromycota</taxon>
        <taxon>Glomeromycotina</taxon>
        <taxon>Glomeromycetes</taxon>
        <taxon>Diversisporales</taxon>
        <taxon>Gigasporaceae</taxon>
        <taxon>Gigaspora</taxon>
    </lineage>
</organism>
<protein>
    <submittedName>
        <fullName evidence="1">44273_t:CDS:1</fullName>
    </submittedName>
</protein>